<accession>A0A8H5I621</accession>
<organism evidence="2 3">
    <name type="scientific">Fusarium napiforme</name>
    <dbReference type="NCBI Taxonomy" id="42672"/>
    <lineage>
        <taxon>Eukaryota</taxon>
        <taxon>Fungi</taxon>
        <taxon>Dikarya</taxon>
        <taxon>Ascomycota</taxon>
        <taxon>Pezizomycotina</taxon>
        <taxon>Sordariomycetes</taxon>
        <taxon>Hypocreomycetidae</taxon>
        <taxon>Hypocreales</taxon>
        <taxon>Nectriaceae</taxon>
        <taxon>Fusarium</taxon>
        <taxon>Fusarium fujikuroi species complex</taxon>
    </lineage>
</organism>
<keyword evidence="3" id="KW-1185">Reference proteome</keyword>
<feature type="signal peptide" evidence="1">
    <location>
        <begin position="1"/>
        <end position="22"/>
    </location>
</feature>
<dbReference type="AlphaFoldDB" id="A0A8H5I621"/>
<keyword evidence="1" id="KW-0732">Signal</keyword>
<comment type="caution">
    <text evidence="2">The sequence shown here is derived from an EMBL/GenBank/DDBJ whole genome shotgun (WGS) entry which is preliminary data.</text>
</comment>
<gene>
    <name evidence="2" type="ORF">FNAPI_13344</name>
</gene>
<dbReference type="Proteomes" id="UP000574317">
    <property type="component" value="Unassembled WGS sequence"/>
</dbReference>
<feature type="chain" id="PRO_5034636882" evidence="1">
    <location>
        <begin position="23"/>
        <end position="511"/>
    </location>
</feature>
<evidence type="ECO:0000256" key="1">
    <source>
        <dbReference type="SAM" id="SignalP"/>
    </source>
</evidence>
<evidence type="ECO:0000313" key="2">
    <source>
        <dbReference type="EMBL" id="KAF5531193.1"/>
    </source>
</evidence>
<dbReference type="EMBL" id="JAAOAO010000805">
    <property type="protein sequence ID" value="KAF5531193.1"/>
    <property type="molecule type" value="Genomic_DNA"/>
</dbReference>
<sequence>MKINIVLAQLLPYALLAHGAQSTLSETCAGLQNLSGCKFKFSVPTGFTLNKCKTKKKKTILCPTKKEPSKTCDVMTCMSGYDITKKQVPTGLSVVTKQVDLCQAVRKVLGQSEGDKLIKSSEAICKCFPRLQQLSLTAEVKSISEGVISTSNTKVADEIRVLKACLWEGGIATESGVSDAIKSIRANGPAAVAFDVHGCTYITEAVKDVFSRYTRGIGGSFRAALSNWGVLTSLNTTSVELRGAMSNLVLYVPLAQAQVDIINASCEKIVSSNIAAAGYLGNLGFPADLGGKVNNLLQRQADASDQAGDLLDKADTEALFRNGQMKTVKDLFQLVPIIKRLKDLSNDIKTQLDPFKEFLSNNLTFAISAATEENRLGSMGFDEIRQELNVSEKEENREVFEKLEAMQQLILKNQDGQYLARVIGSIGSIQGQLSYLSARNERFVIETGIVSFEQWSRLPTMAMPCSKMVEKTYKYSGFKEVFSYPEYFKCAVHDMTARFPDRQIGYLRWSF</sequence>
<reference evidence="2 3" key="1">
    <citation type="submission" date="2020-05" db="EMBL/GenBank/DDBJ databases">
        <title>Identification and distribution of gene clusters putatively required for synthesis of sphingolipid metabolism inhibitors in phylogenetically diverse species of the filamentous fungus Fusarium.</title>
        <authorList>
            <person name="Kim H.-S."/>
            <person name="Busman M."/>
            <person name="Brown D.W."/>
            <person name="Divon H."/>
            <person name="Uhlig S."/>
            <person name="Proctor R.H."/>
        </authorList>
    </citation>
    <scope>NUCLEOTIDE SEQUENCE [LARGE SCALE GENOMIC DNA]</scope>
    <source>
        <strain evidence="2 3">NRRL 25196</strain>
    </source>
</reference>
<proteinExistence type="predicted"/>
<name>A0A8H5I621_9HYPO</name>
<evidence type="ECO:0000313" key="3">
    <source>
        <dbReference type="Proteomes" id="UP000574317"/>
    </source>
</evidence>
<protein>
    <submittedName>
        <fullName evidence="2">Uncharacterized protein</fullName>
    </submittedName>
</protein>